<accession>A0ABT2LKM9</accession>
<reference evidence="8 9" key="1">
    <citation type="submission" date="2022-09" db="EMBL/GenBank/DDBJ databases">
        <title>Chelativorans salina sp. nov., a novel slightly halophilic bacterium isolated from a saline lake sediment enrichment.</title>
        <authorList>
            <person name="Gao L."/>
            <person name="Fang B.-Z."/>
            <person name="Li W.-J."/>
        </authorList>
    </citation>
    <scope>NUCLEOTIDE SEQUENCE [LARGE SCALE GENOMIC DNA]</scope>
    <source>
        <strain evidence="8 9">EGI FJ00035</strain>
    </source>
</reference>
<comment type="similarity">
    <text evidence="2">Belongs to the BA14k family.</text>
</comment>
<sequence>MRHILPSLVFSGLVALGLAVAMPSAGASAFSVGGATANTVKAVEATNNGGLFEVHDRRYHHRWHRGHRDRHWRHRRPRSGIYFEFGTGGFRTAPPPYYTRPRYVRPRYVEPRPVYRLSSAHVQWCYNRYRSYRDWDNTFQPYNGPRRACISPYMR</sequence>
<comment type="caution">
    <text evidence="8">The sequence shown here is derived from an EMBL/GenBank/DDBJ whole genome shotgun (WGS) entry which is preliminary data.</text>
</comment>
<comment type="subcellular location">
    <subcellularLocation>
        <location evidence="1">Membrane</location>
        <topology evidence="1">Single-pass membrane protein</topology>
    </subcellularLocation>
</comment>
<dbReference type="InterPro" id="IPR012413">
    <property type="entry name" value="BA14K"/>
</dbReference>
<organism evidence="8 9">
    <name type="scientific">Chelativorans salis</name>
    <dbReference type="NCBI Taxonomy" id="2978478"/>
    <lineage>
        <taxon>Bacteria</taxon>
        <taxon>Pseudomonadati</taxon>
        <taxon>Pseudomonadota</taxon>
        <taxon>Alphaproteobacteria</taxon>
        <taxon>Hyphomicrobiales</taxon>
        <taxon>Phyllobacteriaceae</taxon>
        <taxon>Chelativorans</taxon>
    </lineage>
</organism>
<keyword evidence="4" id="KW-0472">Membrane</keyword>
<protein>
    <recommendedName>
        <fullName evidence="3">Lectin-like protein BA14k</fullName>
    </recommendedName>
</protein>
<evidence type="ECO:0000256" key="2">
    <source>
        <dbReference type="ARBA" id="ARBA00010270"/>
    </source>
</evidence>
<dbReference type="Proteomes" id="UP001320831">
    <property type="component" value="Unassembled WGS sequence"/>
</dbReference>
<keyword evidence="4" id="KW-1003">Cell membrane</keyword>
<evidence type="ECO:0000256" key="1">
    <source>
        <dbReference type="ARBA" id="ARBA00004167"/>
    </source>
</evidence>
<gene>
    <name evidence="8" type="ORF">N5A92_08880</name>
</gene>
<comment type="function">
    <text evidence="6">Has immunoglobulin-binding and hemagglutination properties, and can bind to mannose. Essential for virulence. May be involved in LPS biosynthesis or polysaccharide transport.</text>
</comment>
<proteinExistence type="inferred from homology"/>
<evidence type="ECO:0000256" key="6">
    <source>
        <dbReference type="ARBA" id="ARBA00025321"/>
    </source>
</evidence>
<feature type="signal peptide" evidence="7">
    <location>
        <begin position="1"/>
        <end position="27"/>
    </location>
</feature>
<evidence type="ECO:0000256" key="4">
    <source>
        <dbReference type="ARBA" id="ARBA00022475"/>
    </source>
</evidence>
<dbReference type="EMBL" id="JAOCZP010000002">
    <property type="protein sequence ID" value="MCT7375146.1"/>
    <property type="molecule type" value="Genomic_DNA"/>
</dbReference>
<name>A0ABT2LKM9_9HYPH</name>
<keyword evidence="9" id="KW-1185">Reference proteome</keyword>
<evidence type="ECO:0000256" key="7">
    <source>
        <dbReference type="SAM" id="SignalP"/>
    </source>
</evidence>
<evidence type="ECO:0000256" key="5">
    <source>
        <dbReference type="ARBA" id="ARBA00022734"/>
    </source>
</evidence>
<keyword evidence="7" id="KW-0732">Signal</keyword>
<evidence type="ECO:0000256" key="3">
    <source>
        <dbReference type="ARBA" id="ARBA00020552"/>
    </source>
</evidence>
<evidence type="ECO:0000313" key="9">
    <source>
        <dbReference type="Proteomes" id="UP001320831"/>
    </source>
</evidence>
<dbReference type="RefSeq" id="WP_260901892.1">
    <property type="nucleotide sequence ID" value="NZ_JAOCZP010000002.1"/>
</dbReference>
<dbReference type="Pfam" id="PF07886">
    <property type="entry name" value="BA14K"/>
    <property type="match status" value="1"/>
</dbReference>
<keyword evidence="5" id="KW-0430">Lectin</keyword>
<feature type="chain" id="PRO_5046467776" description="Lectin-like protein BA14k" evidence="7">
    <location>
        <begin position="28"/>
        <end position="155"/>
    </location>
</feature>
<evidence type="ECO:0000313" key="8">
    <source>
        <dbReference type="EMBL" id="MCT7375146.1"/>
    </source>
</evidence>